<proteinExistence type="predicted"/>
<keyword evidence="3" id="KW-1185">Reference proteome</keyword>
<organism evidence="2 3">
    <name type="scientific">Gigaspora rosea</name>
    <dbReference type="NCBI Taxonomy" id="44941"/>
    <lineage>
        <taxon>Eukaryota</taxon>
        <taxon>Fungi</taxon>
        <taxon>Fungi incertae sedis</taxon>
        <taxon>Mucoromycota</taxon>
        <taxon>Glomeromycotina</taxon>
        <taxon>Glomeromycetes</taxon>
        <taxon>Diversisporales</taxon>
        <taxon>Gigasporaceae</taxon>
        <taxon>Gigaspora</taxon>
    </lineage>
</organism>
<name>A0A397VUM0_9GLOM</name>
<evidence type="ECO:0000256" key="1">
    <source>
        <dbReference type="SAM" id="Phobius"/>
    </source>
</evidence>
<reference evidence="2 3" key="1">
    <citation type="submission" date="2018-06" db="EMBL/GenBank/DDBJ databases">
        <title>Comparative genomics reveals the genomic features of Rhizophagus irregularis, R. cerebriforme, R. diaphanum and Gigaspora rosea, and their symbiotic lifestyle signature.</title>
        <authorList>
            <person name="Morin E."/>
            <person name="San Clemente H."/>
            <person name="Chen E.C.H."/>
            <person name="De La Providencia I."/>
            <person name="Hainaut M."/>
            <person name="Kuo A."/>
            <person name="Kohler A."/>
            <person name="Murat C."/>
            <person name="Tang N."/>
            <person name="Roy S."/>
            <person name="Loubradou J."/>
            <person name="Henrissat B."/>
            <person name="Grigoriev I.V."/>
            <person name="Corradi N."/>
            <person name="Roux C."/>
            <person name="Martin F.M."/>
        </authorList>
    </citation>
    <scope>NUCLEOTIDE SEQUENCE [LARGE SCALE GENOMIC DNA]</scope>
    <source>
        <strain evidence="2 3">DAOM 194757</strain>
    </source>
</reference>
<feature type="transmembrane region" description="Helical" evidence="1">
    <location>
        <begin position="95"/>
        <end position="126"/>
    </location>
</feature>
<keyword evidence="1" id="KW-0472">Membrane</keyword>
<dbReference type="AlphaFoldDB" id="A0A397VUM0"/>
<accession>A0A397VUM0</accession>
<sequence length="148" mass="16869">MSKSERDAFITALVNELTVKIPTEKGRLSSNGHYHLTPLEKFLSTLVSKYLSQLIENGAYTGISTGTTTIYLDYIYGFQLTQSISDFFEMHKIEFIILIVTIGDSFIILQLGLALFRLVTFLIFVFTDSKTIPNLYISRYVFLNICRS</sequence>
<dbReference type="EMBL" id="QKWP01000141">
    <property type="protein sequence ID" value="RIB26270.1"/>
    <property type="molecule type" value="Genomic_DNA"/>
</dbReference>
<protein>
    <submittedName>
        <fullName evidence="2">Uncharacterized protein</fullName>
    </submittedName>
</protein>
<evidence type="ECO:0000313" key="2">
    <source>
        <dbReference type="EMBL" id="RIB26270.1"/>
    </source>
</evidence>
<keyword evidence="1" id="KW-0812">Transmembrane</keyword>
<gene>
    <name evidence="2" type="ORF">C2G38_2065265</name>
</gene>
<dbReference type="STRING" id="44941.A0A397VUM0"/>
<dbReference type="Proteomes" id="UP000266673">
    <property type="component" value="Unassembled WGS sequence"/>
</dbReference>
<evidence type="ECO:0000313" key="3">
    <source>
        <dbReference type="Proteomes" id="UP000266673"/>
    </source>
</evidence>
<comment type="caution">
    <text evidence="2">The sequence shown here is derived from an EMBL/GenBank/DDBJ whole genome shotgun (WGS) entry which is preliminary data.</text>
</comment>
<keyword evidence="1" id="KW-1133">Transmembrane helix</keyword>